<proteinExistence type="predicted"/>
<evidence type="ECO:0000259" key="1">
    <source>
        <dbReference type="Pfam" id="PF03462"/>
    </source>
</evidence>
<keyword evidence="3" id="KW-1185">Reference proteome</keyword>
<dbReference type="Gene3D" id="3.30.70.1660">
    <property type="match status" value="1"/>
</dbReference>
<dbReference type="PANTHER" id="PTHR43116">
    <property type="entry name" value="PEPTIDE CHAIN RELEASE FACTOR 2"/>
    <property type="match status" value="1"/>
</dbReference>
<dbReference type="SUPFAM" id="SSF75620">
    <property type="entry name" value="Release factor"/>
    <property type="match status" value="1"/>
</dbReference>
<reference evidence="2" key="1">
    <citation type="journal article" date="2023" name="Plant J.">
        <title>Genome sequences and population genomics provide insights into the demographic history, inbreeding, and mutation load of two 'living fossil' tree species of Dipteronia.</title>
        <authorList>
            <person name="Feng Y."/>
            <person name="Comes H.P."/>
            <person name="Chen J."/>
            <person name="Zhu S."/>
            <person name="Lu R."/>
            <person name="Zhang X."/>
            <person name="Li P."/>
            <person name="Qiu J."/>
            <person name="Olsen K.M."/>
            <person name="Qiu Y."/>
        </authorList>
    </citation>
    <scope>NUCLEOTIDE SEQUENCE</scope>
    <source>
        <strain evidence="2">NBL</strain>
    </source>
</reference>
<organism evidence="2 3">
    <name type="scientific">Dipteronia sinensis</name>
    <dbReference type="NCBI Taxonomy" id="43782"/>
    <lineage>
        <taxon>Eukaryota</taxon>
        <taxon>Viridiplantae</taxon>
        <taxon>Streptophyta</taxon>
        <taxon>Embryophyta</taxon>
        <taxon>Tracheophyta</taxon>
        <taxon>Spermatophyta</taxon>
        <taxon>Magnoliopsida</taxon>
        <taxon>eudicotyledons</taxon>
        <taxon>Gunneridae</taxon>
        <taxon>Pentapetalae</taxon>
        <taxon>rosids</taxon>
        <taxon>malvids</taxon>
        <taxon>Sapindales</taxon>
        <taxon>Sapindaceae</taxon>
        <taxon>Hippocastanoideae</taxon>
        <taxon>Acereae</taxon>
        <taxon>Dipteronia</taxon>
    </lineage>
</organism>
<sequence>MVMEMYKSWAQRRGYGVTVVDEMPGEMAGIKLATIKVVGEYTFGYAKSEVGVHSDIPRRRFGVSDE</sequence>
<name>A0AAD9Z3B0_9ROSI</name>
<dbReference type="Pfam" id="PF03462">
    <property type="entry name" value="PCRF"/>
    <property type="match status" value="1"/>
</dbReference>
<evidence type="ECO:0000313" key="2">
    <source>
        <dbReference type="EMBL" id="KAK3169192.1"/>
    </source>
</evidence>
<gene>
    <name evidence="2" type="ORF">Dsin_000182</name>
</gene>
<dbReference type="PANTHER" id="PTHR43116:SF3">
    <property type="entry name" value="CLASS I PEPTIDE CHAIN RELEASE FACTOR"/>
    <property type="match status" value="1"/>
</dbReference>
<evidence type="ECO:0000313" key="3">
    <source>
        <dbReference type="Proteomes" id="UP001281410"/>
    </source>
</evidence>
<dbReference type="InterPro" id="IPR005139">
    <property type="entry name" value="PCRF"/>
</dbReference>
<dbReference type="Proteomes" id="UP001281410">
    <property type="component" value="Unassembled WGS sequence"/>
</dbReference>
<protein>
    <recommendedName>
        <fullName evidence="1">Peptide chain release factor domain-containing protein</fullName>
    </recommendedName>
</protein>
<feature type="domain" description="Peptide chain release factor" evidence="1">
    <location>
        <begin position="1"/>
        <end position="53"/>
    </location>
</feature>
<accession>A0AAD9Z3B0</accession>
<dbReference type="AlphaFoldDB" id="A0AAD9Z3B0"/>
<dbReference type="GO" id="GO:0006415">
    <property type="term" value="P:translational termination"/>
    <property type="evidence" value="ECO:0007669"/>
    <property type="project" value="InterPro"/>
</dbReference>
<comment type="caution">
    <text evidence="2">The sequence shown here is derived from an EMBL/GenBank/DDBJ whole genome shotgun (WGS) entry which is preliminary data.</text>
</comment>
<dbReference type="EMBL" id="JANJYJ010000968">
    <property type="protein sequence ID" value="KAK3169192.1"/>
    <property type="molecule type" value="Genomic_DNA"/>
</dbReference>
<dbReference type="InterPro" id="IPR045853">
    <property type="entry name" value="Pep_chain_release_fac_I_sf"/>
</dbReference>